<dbReference type="InterPro" id="IPR036736">
    <property type="entry name" value="ACP-like_sf"/>
</dbReference>
<dbReference type="PROSITE" id="PS50075">
    <property type="entry name" value="CARRIER"/>
    <property type="match status" value="1"/>
</dbReference>
<dbReference type="Gene3D" id="1.10.1200.10">
    <property type="entry name" value="ACP-like"/>
    <property type="match status" value="1"/>
</dbReference>
<dbReference type="SUPFAM" id="SSF47336">
    <property type="entry name" value="ACP-like"/>
    <property type="match status" value="1"/>
</dbReference>
<accession>A0A840J5U6</accession>
<evidence type="ECO:0000259" key="1">
    <source>
        <dbReference type="PROSITE" id="PS50075"/>
    </source>
</evidence>
<keyword evidence="3" id="KW-1185">Reference proteome</keyword>
<sequence>MRTEATAAEQALLDRLRSCLDEVLPAEPVPAGYDLIAGGVLDSSRFLAVFVALEDHFGIHITGADISQDNFRTLERIARLVRAKQEAA</sequence>
<dbReference type="EMBL" id="JACHMG010000001">
    <property type="protein sequence ID" value="MBB4688774.1"/>
    <property type="molecule type" value="Genomic_DNA"/>
</dbReference>
<name>A0A840J5U6_9PSEU</name>
<comment type="caution">
    <text evidence="2">The sequence shown here is derived from an EMBL/GenBank/DDBJ whole genome shotgun (WGS) entry which is preliminary data.</text>
</comment>
<organism evidence="2 3">
    <name type="scientific">Amycolatopsis jiangsuensis</name>
    <dbReference type="NCBI Taxonomy" id="1181879"/>
    <lineage>
        <taxon>Bacteria</taxon>
        <taxon>Bacillati</taxon>
        <taxon>Actinomycetota</taxon>
        <taxon>Actinomycetes</taxon>
        <taxon>Pseudonocardiales</taxon>
        <taxon>Pseudonocardiaceae</taxon>
        <taxon>Amycolatopsis</taxon>
    </lineage>
</organism>
<dbReference type="RefSeq" id="WP_184783411.1">
    <property type="nucleotide sequence ID" value="NZ_JACHMG010000001.1"/>
</dbReference>
<dbReference type="Proteomes" id="UP000581769">
    <property type="component" value="Unassembled WGS sequence"/>
</dbReference>
<gene>
    <name evidence="2" type="ORF">BJY18_006259</name>
</gene>
<evidence type="ECO:0000313" key="2">
    <source>
        <dbReference type="EMBL" id="MBB4688774.1"/>
    </source>
</evidence>
<protein>
    <submittedName>
        <fullName evidence="2">Acyl carrier protein</fullName>
    </submittedName>
</protein>
<evidence type="ECO:0000313" key="3">
    <source>
        <dbReference type="Proteomes" id="UP000581769"/>
    </source>
</evidence>
<feature type="domain" description="Carrier" evidence="1">
    <location>
        <begin position="7"/>
        <end position="85"/>
    </location>
</feature>
<proteinExistence type="predicted"/>
<dbReference type="InterPro" id="IPR009081">
    <property type="entry name" value="PP-bd_ACP"/>
</dbReference>
<reference evidence="2 3" key="1">
    <citation type="submission" date="2020-08" db="EMBL/GenBank/DDBJ databases">
        <title>Sequencing the genomes of 1000 actinobacteria strains.</title>
        <authorList>
            <person name="Klenk H.-P."/>
        </authorList>
    </citation>
    <scope>NUCLEOTIDE SEQUENCE [LARGE SCALE GENOMIC DNA]</scope>
    <source>
        <strain evidence="2 3">DSM 45859</strain>
    </source>
</reference>
<dbReference type="AlphaFoldDB" id="A0A840J5U6"/>